<sequence length="62" mass="6587">MSSFHFIACHVLILTLAIAQTSTTNSTSITLTKLGFPKQCGNVTVPYPFNIGSGCAFDSGFE</sequence>
<dbReference type="EMBL" id="JACXVP010000151">
    <property type="protein sequence ID" value="KAG5568351.1"/>
    <property type="molecule type" value="Genomic_DNA"/>
</dbReference>
<organism evidence="2 3">
    <name type="scientific">Solanum commersonii</name>
    <name type="common">Commerson's wild potato</name>
    <name type="synonym">Commerson's nightshade</name>
    <dbReference type="NCBI Taxonomy" id="4109"/>
    <lineage>
        <taxon>Eukaryota</taxon>
        <taxon>Viridiplantae</taxon>
        <taxon>Streptophyta</taxon>
        <taxon>Embryophyta</taxon>
        <taxon>Tracheophyta</taxon>
        <taxon>Spermatophyta</taxon>
        <taxon>Magnoliopsida</taxon>
        <taxon>eudicotyledons</taxon>
        <taxon>Gunneridae</taxon>
        <taxon>Pentapetalae</taxon>
        <taxon>asterids</taxon>
        <taxon>lamiids</taxon>
        <taxon>Solanales</taxon>
        <taxon>Solanaceae</taxon>
        <taxon>Solanoideae</taxon>
        <taxon>Solaneae</taxon>
        <taxon>Solanum</taxon>
    </lineage>
</organism>
<dbReference type="PANTHER" id="PTHR33491">
    <property type="entry name" value="OSJNBA0016N04.9 PROTEIN"/>
    <property type="match status" value="1"/>
</dbReference>
<protein>
    <submittedName>
        <fullName evidence="2">Uncharacterized protein</fullName>
    </submittedName>
</protein>
<dbReference type="AlphaFoldDB" id="A0A9J5VZ49"/>
<reference evidence="2" key="1">
    <citation type="submission" date="2020-09" db="EMBL/GenBank/DDBJ databases">
        <title>De no assembly of potato wild relative species, Solanum commersonii.</title>
        <authorList>
            <person name="Cho K."/>
        </authorList>
    </citation>
    <scope>NUCLEOTIDE SEQUENCE</scope>
    <source>
        <strain evidence="2">LZ3.2</strain>
        <tissue evidence="2">Leaf</tissue>
    </source>
</reference>
<comment type="caution">
    <text evidence="2">The sequence shown here is derived from an EMBL/GenBank/DDBJ whole genome shotgun (WGS) entry which is preliminary data.</text>
</comment>
<accession>A0A9J5VZ49</accession>
<proteinExistence type="predicted"/>
<feature type="non-terminal residue" evidence="2">
    <location>
        <position position="62"/>
    </location>
</feature>
<feature type="signal peptide" evidence="1">
    <location>
        <begin position="1"/>
        <end position="19"/>
    </location>
</feature>
<keyword evidence="3" id="KW-1185">Reference proteome</keyword>
<keyword evidence="1" id="KW-0732">Signal</keyword>
<evidence type="ECO:0000256" key="1">
    <source>
        <dbReference type="SAM" id="SignalP"/>
    </source>
</evidence>
<dbReference type="Proteomes" id="UP000824120">
    <property type="component" value="Unassembled WGS sequence"/>
</dbReference>
<evidence type="ECO:0000313" key="3">
    <source>
        <dbReference type="Proteomes" id="UP000824120"/>
    </source>
</evidence>
<feature type="chain" id="PRO_5039928478" evidence="1">
    <location>
        <begin position="20"/>
        <end position="62"/>
    </location>
</feature>
<evidence type="ECO:0000313" key="2">
    <source>
        <dbReference type="EMBL" id="KAG5568351.1"/>
    </source>
</evidence>
<name>A0A9J5VZ49_SOLCO</name>
<gene>
    <name evidence="2" type="ORF">H5410_064631</name>
</gene>